<evidence type="ECO:0000313" key="2">
    <source>
        <dbReference type="EMBL" id="SNR90177.1"/>
    </source>
</evidence>
<proteinExistence type="predicted"/>
<name>A0A239A3F5_9ACTN</name>
<dbReference type="Gene3D" id="2.120.10.30">
    <property type="entry name" value="TolB, C-terminal domain"/>
    <property type="match status" value="1"/>
</dbReference>
<dbReference type="EMBL" id="FZOD01000001">
    <property type="protein sequence ID" value="SNR90177.1"/>
    <property type="molecule type" value="Genomic_DNA"/>
</dbReference>
<dbReference type="Proteomes" id="UP000198282">
    <property type="component" value="Unassembled WGS sequence"/>
</dbReference>
<evidence type="ECO:0000256" key="1">
    <source>
        <dbReference type="SAM" id="SignalP"/>
    </source>
</evidence>
<dbReference type="InterPro" id="IPR011659">
    <property type="entry name" value="WD40"/>
</dbReference>
<accession>A0A239A3F5</accession>
<reference evidence="2 3" key="1">
    <citation type="submission" date="2017-06" db="EMBL/GenBank/DDBJ databases">
        <authorList>
            <person name="Kim H.J."/>
            <person name="Triplett B.A."/>
        </authorList>
    </citation>
    <scope>NUCLEOTIDE SEQUENCE [LARGE SCALE GENOMIC DNA]</scope>
    <source>
        <strain evidence="2 3">CGMCC 4.2132</strain>
    </source>
</reference>
<evidence type="ECO:0000313" key="3">
    <source>
        <dbReference type="Proteomes" id="UP000198282"/>
    </source>
</evidence>
<gene>
    <name evidence="2" type="ORF">SAMN05216276_1001105</name>
</gene>
<dbReference type="Pfam" id="PF07676">
    <property type="entry name" value="PD40"/>
    <property type="match status" value="2"/>
</dbReference>
<keyword evidence="1" id="KW-0732">Signal</keyword>
<feature type="chain" id="PRO_5039105754" evidence="1">
    <location>
        <begin position="21"/>
        <end position="314"/>
    </location>
</feature>
<dbReference type="RefSeq" id="WP_089205122.1">
    <property type="nucleotide sequence ID" value="NZ_FZOD01000001.1"/>
</dbReference>
<protein>
    <submittedName>
        <fullName evidence="2">WD40-like Beta Propeller Repeat</fullName>
    </submittedName>
</protein>
<dbReference type="AlphaFoldDB" id="A0A239A3F5"/>
<sequence length="314" mass="32468">MKHWTVAACATLAMSTAAVAAPAVASSQTAPPTPPRMAQPASAQTAPVAGAVYLGYKGSKIEVLTHRRDWTGLAVGGGALTGQFSASPDGKRIAWIDDRNRLHVKSAGGDRVIAKDALYIGPCATPAWTADGKRIAYPKKGTATATTVIVVGADGKNAVDSGKTIGICHLTWSANGRTLAGYAGDTRGVYLLDTRLRTSAKARGVKLANHVESLSPNGSRVVVNAIGANAEGGDGSWPLFTNPSIYETSTGKKIPIPVKGRLLGARYLNDGRLAVRVKGTAANTLVILNASGKELQRVTEPAKAKNLGLLNVLG</sequence>
<dbReference type="SUPFAM" id="SSF82171">
    <property type="entry name" value="DPP6 N-terminal domain-like"/>
    <property type="match status" value="1"/>
</dbReference>
<feature type="signal peptide" evidence="1">
    <location>
        <begin position="1"/>
        <end position="20"/>
    </location>
</feature>
<dbReference type="InterPro" id="IPR011042">
    <property type="entry name" value="6-blade_b-propeller_TolB-like"/>
</dbReference>
<organism evidence="2 3">
    <name type="scientific">Streptosporangium subroseum</name>
    <dbReference type="NCBI Taxonomy" id="106412"/>
    <lineage>
        <taxon>Bacteria</taxon>
        <taxon>Bacillati</taxon>
        <taxon>Actinomycetota</taxon>
        <taxon>Actinomycetes</taxon>
        <taxon>Streptosporangiales</taxon>
        <taxon>Streptosporangiaceae</taxon>
        <taxon>Streptosporangium</taxon>
    </lineage>
</organism>
<keyword evidence="3" id="KW-1185">Reference proteome</keyword>
<dbReference type="OrthoDB" id="3347970at2"/>